<dbReference type="GO" id="GO:0046872">
    <property type="term" value="F:metal ion binding"/>
    <property type="evidence" value="ECO:0007669"/>
    <property type="project" value="UniProtKB-KW"/>
</dbReference>
<evidence type="ECO:0000313" key="5">
    <source>
        <dbReference type="EMBL" id="ORB61220.1"/>
    </source>
</evidence>
<evidence type="ECO:0000256" key="4">
    <source>
        <dbReference type="ARBA" id="ARBA00022729"/>
    </source>
</evidence>
<protein>
    <submittedName>
        <fullName evidence="5">ABC transporter substrate-binding protein</fullName>
    </submittedName>
</protein>
<dbReference type="InterPro" id="IPR006127">
    <property type="entry name" value="ZnuA-like"/>
</dbReference>
<evidence type="ECO:0000313" key="6">
    <source>
        <dbReference type="Proteomes" id="UP000192411"/>
    </source>
</evidence>
<evidence type="ECO:0000256" key="1">
    <source>
        <dbReference type="ARBA" id="ARBA00004196"/>
    </source>
</evidence>
<dbReference type="Gene3D" id="3.40.50.1980">
    <property type="entry name" value="Nitrogenase molybdenum iron protein domain"/>
    <property type="match status" value="2"/>
</dbReference>
<dbReference type="STRING" id="75922.BST47_28700"/>
<reference evidence="5 6" key="1">
    <citation type="submission" date="2017-02" db="EMBL/GenBank/DDBJ databases">
        <title>The new phylogeny of genus Mycobacterium.</title>
        <authorList>
            <person name="Tortoli E."/>
            <person name="Trovato A."/>
            <person name="Cirillo D.M."/>
        </authorList>
    </citation>
    <scope>NUCLEOTIDE SEQUENCE [LARGE SCALE GENOMIC DNA]</scope>
    <source>
        <strain evidence="5 6">DSM 44338</strain>
    </source>
</reference>
<sequence length="301" mass="31162">MRASIAAMTAVVVAIGAAGCSQQESAQSGNGTVSVVASTDVWGSVAGAVTGDHASVTSIVNGTVADPHSFEASPADTAALTDASLVVFNGGDYDHWVEHVLEEHPDVPSVDAVALLPASSQPPNEHVFYDPATAKAVAAQIAERLSTIDSANAEAYRANAATFGAKADEILTLERTIGQEHPGASVVATEPVAHYLLVNAGIADKTPEGFANAIEEDTDPSPADLAAMLDLINARQVSALLYNPQTETAVTKQLADAANRASIPVVNVTETLPDGTDYLTWQRQTAEQLASQLDKAPQANR</sequence>
<dbReference type="PROSITE" id="PS51257">
    <property type="entry name" value="PROKAR_LIPOPROTEIN"/>
    <property type="match status" value="1"/>
</dbReference>
<name>A0A1X0JEZ3_9MYCO</name>
<dbReference type="EMBL" id="MVIM01000028">
    <property type="protein sequence ID" value="ORB61220.1"/>
    <property type="molecule type" value="Genomic_DNA"/>
</dbReference>
<dbReference type="SUPFAM" id="SSF53807">
    <property type="entry name" value="Helical backbone' metal receptor"/>
    <property type="match status" value="1"/>
</dbReference>
<dbReference type="PANTHER" id="PTHR42953:SF1">
    <property type="entry name" value="METAL-BINDING PROTEIN HI_0362-RELATED"/>
    <property type="match status" value="1"/>
</dbReference>
<keyword evidence="3" id="KW-0479">Metal-binding</keyword>
<dbReference type="GO" id="GO:0030313">
    <property type="term" value="C:cell envelope"/>
    <property type="evidence" value="ECO:0007669"/>
    <property type="project" value="UniProtKB-SubCell"/>
</dbReference>
<dbReference type="RefSeq" id="WP_083129171.1">
    <property type="nucleotide sequence ID" value="NZ_MVIM01000028.1"/>
</dbReference>
<dbReference type="Proteomes" id="UP000192411">
    <property type="component" value="Unassembled WGS sequence"/>
</dbReference>
<evidence type="ECO:0000256" key="2">
    <source>
        <dbReference type="ARBA" id="ARBA00022448"/>
    </source>
</evidence>
<proteinExistence type="predicted"/>
<keyword evidence="4" id="KW-0732">Signal</keyword>
<dbReference type="AlphaFoldDB" id="A0A1X0JEZ3"/>
<dbReference type="Pfam" id="PF01297">
    <property type="entry name" value="ZnuA"/>
    <property type="match status" value="1"/>
</dbReference>
<comment type="subcellular location">
    <subcellularLocation>
        <location evidence="1">Cell envelope</location>
    </subcellularLocation>
</comment>
<accession>A0A1X0JEZ3</accession>
<dbReference type="PANTHER" id="PTHR42953">
    <property type="entry name" value="HIGH-AFFINITY ZINC UPTAKE SYSTEM PROTEIN ZNUA-RELATED"/>
    <property type="match status" value="1"/>
</dbReference>
<evidence type="ECO:0000256" key="3">
    <source>
        <dbReference type="ARBA" id="ARBA00022723"/>
    </source>
</evidence>
<comment type="caution">
    <text evidence="5">The sequence shown here is derived from an EMBL/GenBank/DDBJ whole genome shotgun (WGS) entry which is preliminary data.</text>
</comment>
<gene>
    <name evidence="5" type="ORF">BST47_28700</name>
</gene>
<keyword evidence="6" id="KW-1185">Reference proteome</keyword>
<dbReference type="InterPro" id="IPR050492">
    <property type="entry name" value="Bact_metal-bind_prot9"/>
</dbReference>
<organism evidence="5 6">
    <name type="scientific">Mycolicibacterium tusciae</name>
    <dbReference type="NCBI Taxonomy" id="75922"/>
    <lineage>
        <taxon>Bacteria</taxon>
        <taxon>Bacillati</taxon>
        <taxon>Actinomycetota</taxon>
        <taxon>Actinomycetes</taxon>
        <taxon>Mycobacteriales</taxon>
        <taxon>Mycobacteriaceae</taxon>
        <taxon>Mycolicibacterium</taxon>
    </lineage>
</organism>
<keyword evidence="2" id="KW-0813">Transport</keyword>
<dbReference type="OrthoDB" id="5296019at2"/>
<dbReference type="GO" id="GO:0030001">
    <property type="term" value="P:metal ion transport"/>
    <property type="evidence" value="ECO:0007669"/>
    <property type="project" value="InterPro"/>
</dbReference>